<name>A0ABR1SS94_9PEZI</name>
<comment type="caution">
    <text evidence="2">The sequence shown here is derived from an EMBL/GenBank/DDBJ whole genome shotgun (WGS) entry which is preliminary data.</text>
</comment>
<organism evidence="2 3">
    <name type="scientific">Apiospora marii</name>
    <dbReference type="NCBI Taxonomy" id="335849"/>
    <lineage>
        <taxon>Eukaryota</taxon>
        <taxon>Fungi</taxon>
        <taxon>Dikarya</taxon>
        <taxon>Ascomycota</taxon>
        <taxon>Pezizomycotina</taxon>
        <taxon>Sordariomycetes</taxon>
        <taxon>Xylariomycetidae</taxon>
        <taxon>Amphisphaeriales</taxon>
        <taxon>Apiosporaceae</taxon>
        <taxon>Apiospora</taxon>
    </lineage>
</organism>
<keyword evidence="3" id="KW-1185">Reference proteome</keyword>
<evidence type="ECO:0000313" key="2">
    <source>
        <dbReference type="EMBL" id="KAK8036605.1"/>
    </source>
</evidence>
<dbReference type="Proteomes" id="UP001396898">
    <property type="component" value="Unassembled WGS sequence"/>
</dbReference>
<feature type="compositionally biased region" description="Polar residues" evidence="1">
    <location>
        <begin position="62"/>
        <end position="71"/>
    </location>
</feature>
<accession>A0ABR1SS94</accession>
<protein>
    <submittedName>
        <fullName evidence="2">Uncharacterized protein</fullName>
    </submittedName>
</protein>
<feature type="region of interest" description="Disordered" evidence="1">
    <location>
        <begin position="38"/>
        <end position="71"/>
    </location>
</feature>
<evidence type="ECO:0000313" key="3">
    <source>
        <dbReference type="Proteomes" id="UP001396898"/>
    </source>
</evidence>
<dbReference type="EMBL" id="JAQQWI010000004">
    <property type="protein sequence ID" value="KAK8036605.1"/>
    <property type="molecule type" value="Genomic_DNA"/>
</dbReference>
<proteinExistence type="predicted"/>
<gene>
    <name evidence="2" type="ORF">PG991_001742</name>
</gene>
<sequence>MQSTVKSADLFLPRVTAVRSDEIPNFFRQLKSIRERKNIKPANDANMDDAGVQGETQKSHVIGTSRTNRVY</sequence>
<reference evidence="2 3" key="1">
    <citation type="submission" date="2023-01" db="EMBL/GenBank/DDBJ databases">
        <title>Analysis of 21 Apiospora genomes using comparative genomics revels a genus with tremendous synthesis potential of carbohydrate active enzymes and secondary metabolites.</title>
        <authorList>
            <person name="Sorensen T."/>
        </authorList>
    </citation>
    <scope>NUCLEOTIDE SEQUENCE [LARGE SCALE GENOMIC DNA]</scope>
    <source>
        <strain evidence="2 3">CBS 20057</strain>
    </source>
</reference>
<evidence type="ECO:0000256" key="1">
    <source>
        <dbReference type="SAM" id="MobiDB-lite"/>
    </source>
</evidence>